<dbReference type="EMBL" id="JAKUCV010006146">
    <property type="protein sequence ID" value="KAJ4828548.1"/>
    <property type="molecule type" value="Genomic_DNA"/>
</dbReference>
<name>A0A9Q0FBM6_9ROSI</name>
<reference evidence="2" key="2">
    <citation type="journal article" date="2023" name="Plants (Basel)">
        <title>Annotation of the Turnera subulata (Passifloraceae) Draft Genome Reveals the S-Locus Evolved after the Divergence of Turneroideae from Passifloroideae in a Stepwise Manner.</title>
        <authorList>
            <person name="Henning P.M."/>
            <person name="Roalson E.H."/>
            <person name="Mir W."/>
            <person name="McCubbin A.G."/>
            <person name="Shore J.S."/>
        </authorList>
    </citation>
    <scope>NUCLEOTIDE SEQUENCE</scope>
    <source>
        <strain evidence="2">F60SS</strain>
    </source>
</reference>
<protein>
    <recommendedName>
        <fullName evidence="1">Chromo domain-containing protein</fullName>
    </recommendedName>
</protein>
<dbReference type="SUPFAM" id="SSF54160">
    <property type="entry name" value="Chromo domain-like"/>
    <property type="match status" value="1"/>
</dbReference>
<dbReference type="Gene3D" id="2.40.50.40">
    <property type="match status" value="1"/>
</dbReference>
<comment type="caution">
    <text evidence="2">The sequence shown here is derived from an EMBL/GenBank/DDBJ whole genome shotgun (WGS) entry which is preliminary data.</text>
</comment>
<evidence type="ECO:0000313" key="3">
    <source>
        <dbReference type="Proteomes" id="UP001141552"/>
    </source>
</evidence>
<dbReference type="Proteomes" id="UP001141552">
    <property type="component" value="Unassembled WGS sequence"/>
</dbReference>
<sequence>MILKPVVVLDKRTIHENGANVEQWLIRWEGLPPSAATWENKSELCRRFSSMNLEKKVQSEDGGIVVSSEAQ</sequence>
<accession>A0A9Q0FBM6</accession>
<evidence type="ECO:0000259" key="1">
    <source>
        <dbReference type="Pfam" id="PF00385"/>
    </source>
</evidence>
<organism evidence="2 3">
    <name type="scientific">Turnera subulata</name>
    <dbReference type="NCBI Taxonomy" id="218843"/>
    <lineage>
        <taxon>Eukaryota</taxon>
        <taxon>Viridiplantae</taxon>
        <taxon>Streptophyta</taxon>
        <taxon>Embryophyta</taxon>
        <taxon>Tracheophyta</taxon>
        <taxon>Spermatophyta</taxon>
        <taxon>Magnoliopsida</taxon>
        <taxon>eudicotyledons</taxon>
        <taxon>Gunneridae</taxon>
        <taxon>Pentapetalae</taxon>
        <taxon>rosids</taxon>
        <taxon>fabids</taxon>
        <taxon>Malpighiales</taxon>
        <taxon>Passifloraceae</taxon>
        <taxon>Turnera</taxon>
    </lineage>
</organism>
<gene>
    <name evidence="2" type="ORF">Tsubulata_038089</name>
</gene>
<evidence type="ECO:0000313" key="2">
    <source>
        <dbReference type="EMBL" id="KAJ4828548.1"/>
    </source>
</evidence>
<proteinExistence type="predicted"/>
<dbReference type="AlphaFoldDB" id="A0A9Q0FBM6"/>
<keyword evidence="3" id="KW-1185">Reference proteome</keyword>
<reference evidence="2" key="1">
    <citation type="submission" date="2022-02" db="EMBL/GenBank/DDBJ databases">
        <authorList>
            <person name="Henning P.M."/>
            <person name="McCubbin A.G."/>
            <person name="Shore J.S."/>
        </authorList>
    </citation>
    <scope>NUCLEOTIDE SEQUENCE</scope>
    <source>
        <strain evidence="2">F60SS</strain>
        <tissue evidence="2">Leaves</tissue>
    </source>
</reference>
<feature type="domain" description="Chromo" evidence="1">
    <location>
        <begin position="8"/>
        <end position="45"/>
    </location>
</feature>
<dbReference type="InterPro" id="IPR023780">
    <property type="entry name" value="Chromo_domain"/>
</dbReference>
<dbReference type="Pfam" id="PF00385">
    <property type="entry name" value="Chromo"/>
    <property type="match status" value="1"/>
</dbReference>
<dbReference type="InterPro" id="IPR016197">
    <property type="entry name" value="Chromo-like_dom_sf"/>
</dbReference>
<dbReference type="OrthoDB" id="1280581at2759"/>